<reference evidence="4" key="1">
    <citation type="journal article" date="2019" name="Int. J. Syst. Evol. Microbiol.">
        <title>The Global Catalogue of Microorganisms (GCM) 10K type strain sequencing project: providing services to taxonomists for standard genome sequencing and annotation.</title>
        <authorList>
            <consortium name="The Broad Institute Genomics Platform"/>
            <consortium name="The Broad Institute Genome Sequencing Center for Infectious Disease"/>
            <person name="Wu L."/>
            <person name="Ma J."/>
        </authorList>
    </citation>
    <scope>NUCLEOTIDE SEQUENCE [LARGE SCALE GENOMIC DNA]</scope>
    <source>
        <strain evidence="4">JCM 18959</strain>
    </source>
</reference>
<dbReference type="Pfam" id="PF19779">
    <property type="entry name" value="DUF6264"/>
    <property type="match status" value="1"/>
</dbReference>
<gene>
    <name evidence="3" type="ORF">GCM10025760_18810</name>
</gene>
<dbReference type="Proteomes" id="UP001501407">
    <property type="component" value="Unassembled WGS sequence"/>
</dbReference>
<keyword evidence="4" id="KW-1185">Reference proteome</keyword>
<evidence type="ECO:0000256" key="2">
    <source>
        <dbReference type="SAM" id="Phobius"/>
    </source>
</evidence>
<name>A0ABP9M8F5_9MICO</name>
<evidence type="ECO:0000313" key="4">
    <source>
        <dbReference type="Proteomes" id="UP001501407"/>
    </source>
</evidence>
<feature type="region of interest" description="Disordered" evidence="1">
    <location>
        <begin position="1"/>
        <end position="87"/>
    </location>
</feature>
<evidence type="ECO:0000256" key="1">
    <source>
        <dbReference type="SAM" id="MobiDB-lite"/>
    </source>
</evidence>
<sequence length="212" mass="22473">MSDPSSPPQPRGAASPEAPGTEASPPEPHGAEPSPARPQFGEYATPEEQRARIREPAPWQLEQTPVTPVMTDAPGPTDSAPAAPVERRTRPVDRIATFALLAYGLVNVVSSVPAFLDYGAYAETMLAVMGVDAQISDPSGGRAWAIASVLVLTIGWCATVAVSWWSVRRGRLTWWIPLSAGILFTFVSGVLMAVPLMSDPTVWKALVESVGG</sequence>
<accession>A0ABP9M8F5</accession>
<feature type="transmembrane region" description="Helical" evidence="2">
    <location>
        <begin position="143"/>
        <end position="165"/>
    </location>
</feature>
<feature type="compositionally biased region" description="Pro residues" evidence="1">
    <location>
        <begin position="1"/>
        <end position="10"/>
    </location>
</feature>
<keyword evidence="2" id="KW-0812">Transmembrane</keyword>
<evidence type="ECO:0000313" key="3">
    <source>
        <dbReference type="EMBL" id="GAA5091492.1"/>
    </source>
</evidence>
<organism evidence="3 4">
    <name type="scientific">Microbacterium yannicii</name>
    <dbReference type="NCBI Taxonomy" id="671622"/>
    <lineage>
        <taxon>Bacteria</taxon>
        <taxon>Bacillati</taxon>
        <taxon>Actinomycetota</taxon>
        <taxon>Actinomycetes</taxon>
        <taxon>Micrococcales</taxon>
        <taxon>Microbacteriaceae</taxon>
        <taxon>Microbacterium</taxon>
    </lineage>
</organism>
<comment type="caution">
    <text evidence="3">The sequence shown here is derived from an EMBL/GenBank/DDBJ whole genome shotgun (WGS) entry which is preliminary data.</text>
</comment>
<dbReference type="InterPro" id="IPR046231">
    <property type="entry name" value="DUF6264"/>
</dbReference>
<keyword evidence="2" id="KW-0472">Membrane</keyword>
<feature type="transmembrane region" description="Helical" evidence="2">
    <location>
        <begin position="172"/>
        <end position="194"/>
    </location>
</feature>
<feature type="transmembrane region" description="Helical" evidence="2">
    <location>
        <begin position="95"/>
        <end position="116"/>
    </location>
</feature>
<protein>
    <submittedName>
        <fullName evidence="3">Uncharacterized protein</fullName>
    </submittedName>
</protein>
<dbReference type="EMBL" id="BAABKZ010000001">
    <property type="protein sequence ID" value="GAA5091492.1"/>
    <property type="molecule type" value="Genomic_DNA"/>
</dbReference>
<proteinExistence type="predicted"/>
<dbReference type="RefSeq" id="WP_194413608.1">
    <property type="nucleotide sequence ID" value="NZ_BAABKZ010000001.1"/>
</dbReference>
<keyword evidence="2" id="KW-1133">Transmembrane helix</keyword>